<proteinExistence type="inferred from homology"/>
<evidence type="ECO:0000256" key="5">
    <source>
        <dbReference type="ARBA" id="ARBA00023136"/>
    </source>
</evidence>
<reference evidence="9 10" key="1">
    <citation type="journal article" date="2012" name="J. Bacteriol.">
        <title>Complete genome sequence of Nocardia brasiliensis HUJEG-1.</title>
        <authorList>
            <person name="Vera-Cabrera L."/>
            <person name="Ortiz-Lopez R."/>
            <person name="Elizondo-Gonzalez R."/>
            <person name="Perez-Maya A.A."/>
            <person name="Ocampo-Candiani J."/>
        </authorList>
    </citation>
    <scope>NUCLEOTIDE SEQUENCE [LARGE SCALE GENOMIC DNA]</scope>
    <source>
        <strain evidence="10">ATCC 700358</strain>
    </source>
</reference>
<dbReference type="HOGENOM" id="CLU_836339_0_0_11"/>
<accession>K0EV01</accession>
<organism evidence="9 10">
    <name type="scientific">Nocardia brasiliensis (strain ATCC 700358 / HUJEG-1)</name>
    <dbReference type="NCBI Taxonomy" id="1133849"/>
    <lineage>
        <taxon>Bacteria</taxon>
        <taxon>Bacillati</taxon>
        <taxon>Actinomycetota</taxon>
        <taxon>Actinomycetes</taxon>
        <taxon>Mycobacteriales</taxon>
        <taxon>Nocardiaceae</taxon>
        <taxon>Nocardia</taxon>
    </lineage>
</organism>
<evidence type="ECO:0000256" key="2">
    <source>
        <dbReference type="ARBA" id="ARBA00009399"/>
    </source>
</evidence>
<dbReference type="InterPro" id="IPR007267">
    <property type="entry name" value="GtrA_DPMS_TM"/>
</dbReference>
<evidence type="ECO:0000256" key="7">
    <source>
        <dbReference type="SAM" id="Phobius"/>
    </source>
</evidence>
<keyword evidence="10" id="KW-1185">Reference proteome</keyword>
<dbReference type="GO" id="GO:0005886">
    <property type="term" value="C:plasma membrane"/>
    <property type="evidence" value="ECO:0007669"/>
    <property type="project" value="TreeGrafter"/>
</dbReference>
<feature type="transmembrane region" description="Helical" evidence="7">
    <location>
        <begin position="266"/>
        <end position="291"/>
    </location>
</feature>
<comment type="similarity">
    <text evidence="2">Belongs to the GtrA family.</text>
</comment>
<feature type="compositionally biased region" description="Basic and acidic residues" evidence="6">
    <location>
        <begin position="25"/>
        <end position="36"/>
    </location>
</feature>
<protein>
    <recommendedName>
        <fullName evidence="8">GtrA/DPMS transmembrane domain-containing protein</fullName>
    </recommendedName>
</protein>
<dbReference type="Pfam" id="PF04138">
    <property type="entry name" value="GtrA_DPMS_TM"/>
    <property type="match status" value="1"/>
</dbReference>
<keyword evidence="4 7" id="KW-1133">Transmembrane helix</keyword>
<dbReference type="EMBL" id="CP003876">
    <property type="protein sequence ID" value="AFU00695.1"/>
    <property type="molecule type" value="Genomic_DNA"/>
</dbReference>
<comment type="subcellular location">
    <subcellularLocation>
        <location evidence="1">Membrane</location>
        <topology evidence="1">Multi-pass membrane protein</topology>
    </subcellularLocation>
</comment>
<evidence type="ECO:0000256" key="1">
    <source>
        <dbReference type="ARBA" id="ARBA00004141"/>
    </source>
</evidence>
<dbReference type="Proteomes" id="UP000006304">
    <property type="component" value="Chromosome"/>
</dbReference>
<dbReference type="PANTHER" id="PTHR38459">
    <property type="entry name" value="PROPHAGE BACTOPRENOL-LINKED GLUCOSE TRANSLOCASE HOMOLOG"/>
    <property type="match status" value="1"/>
</dbReference>
<name>K0EV01_NOCB7</name>
<dbReference type="AlphaFoldDB" id="K0EV01"/>
<dbReference type="STRING" id="1133849.O3I_013670"/>
<feature type="transmembrane region" description="Helical" evidence="7">
    <location>
        <begin position="297"/>
        <end position="313"/>
    </location>
</feature>
<gene>
    <name evidence="9" type="ORF">O3I_013670</name>
</gene>
<evidence type="ECO:0000256" key="6">
    <source>
        <dbReference type="SAM" id="MobiDB-lite"/>
    </source>
</evidence>
<feature type="domain" description="GtrA/DPMS transmembrane" evidence="8">
    <location>
        <begin position="204"/>
        <end position="319"/>
    </location>
</feature>
<keyword evidence="3 7" id="KW-0812">Transmembrane</keyword>
<feature type="transmembrane region" description="Helical" evidence="7">
    <location>
        <begin position="202"/>
        <end position="225"/>
    </location>
</feature>
<dbReference type="InterPro" id="IPR051401">
    <property type="entry name" value="GtrA_CellWall_Glycosyl"/>
</dbReference>
<evidence type="ECO:0000256" key="3">
    <source>
        <dbReference type="ARBA" id="ARBA00022692"/>
    </source>
</evidence>
<evidence type="ECO:0000256" key="4">
    <source>
        <dbReference type="ARBA" id="ARBA00022989"/>
    </source>
</evidence>
<feature type="transmembrane region" description="Helical" evidence="7">
    <location>
        <begin position="237"/>
        <end position="254"/>
    </location>
</feature>
<keyword evidence="5 7" id="KW-0472">Membrane</keyword>
<evidence type="ECO:0000313" key="10">
    <source>
        <dbReference type="Proteomes" id="UP000006304"/>
    </source>
</evidence>
<dbReference type="KEGG" id="nbr:O3I_013670"/>
<sequence length="332" mass="33185">MDFDDDRSVASARTEEVIRAVPRAPFRDADKYDLRTDAASQHVPPASPPETGPGLAQEPDDSVQSAAEFAPDGEKFRPADGAGATASNAHRGGYAAADSARIAMGDTDVSSSGPNVMVAGAADGVAADAGAEGLTDGGRAAVARAGGGASAGAAGGVVAGAGGGALTGAAAGGGGATGVGESAAGGVENPGPLLRVVRRQELAFAVVGGFNTALGIGMTVVWLAVLGDNVPPSVAVAAAYAVSIAVAFVLHRTLVFRVRGHLLRDFLRFVAVNSGGLLLNMVLLELAVSVWHFPDKPAAVVVMGLVAVASYFGHRHISFHRRPAVESHDVVG</sequence>
<evidence type="ECO:0000313" key="9">
    <source>
        <dbReference type="EMBL" id="AFU00695.1"/>
    </source>
</evidence>
<feature type="region of interest" description="Disordered" evidence="6">
    <location>
        <begin position="23"/>
        <end position="66"/>
    </location>
</feature>
<evidence type="ECO:0000259" key="8">
    <source>
        <dbReference type="Pfam" id="PF04138"/>
    </source>
</evidence>
<dbReference type="PANTHER" id="PTHR38459:SF1">
    <property type="entry name" value="PROPHAGE BACTOPRENOL-LINKED GLUCOSE TRANSLOCASE HOMOLOG"/>
    <property type="match status" value="1"/>
</dbReference>
<dbReference type="GO" id="GO:0000271">
    <property type="term" value="P:polysaccharide biosynthetic process"/>
    <property type="evidence" value="ECO:0007669"/>
    <property type="project" value="InterPro"/>
</dbReference>
<dbReference type="eggNOG" id="COG2246">
    <property type="taxonomic scope" value="Bacteria"/>
</dbReference>